<dbReference type="EMBL" id="OCTY01000002">
    <property type="protein sequence ID" value="SOJ54739.1"/>
    <property type="molecule type" value="Genomic_DNA"/>
</dbReference>
<dbReference type="GO" id="GO:0004016">
    <property type="term" value="F:adenylate cyclase activity"/>
    <property type="evidence" value="ECO:0007669"/>
    <property type="project" value="UniProtKB-ARBA"/>
</dbReference>
<evidence type="ECO:0000313" key="6">
    <source>
        <dbReference type="EMBL" id="SOJ54739.1"/>
    </source>
</evidence>
<dbReference type="GO" id="GO:0035556">
    <property type="term" value="P:intracellular signal transduction"/>
    <property type="evidence" value="ECO:0007669"/>
    <property type="project" value="InterPro"/>
</dbReference>
<organism evidence="6 7">
    <name type="scientific">Mycobacterium simulans</name>
    <dbReference type="NCBI Taxonomy" id="627089"/>
    <lineage>
        <taxon>Bacteria</taxon>
        <taxon>Bacillati</taxon>
        <taxon>Actinomycetota</taxon>
        <taxon>Actinomycetes</taxon>
        <taxon>Mycobacteriales</taxon>
        <taxon>Mycobacteriaceae</taxon>
        <taxon>Mycobacterium</taxon>
    </lineage>
</organism>
<dbReference type="InterPro" id="IPR029787">
    <property type="entry name" value="Nucleotide_cyclase"/>
</dbReference>
<dbReference type="GO" id="GO:0043531">
    <property type="term" value="F:ADP binding"/>
    <property type="evidence" value="ECO:0007669"/>
    <property type="project" value="InterPro"/>
</dbReference>
<dbReference type="InterPro" id="IPR011990">
    <property type="entry name" value="TPR-like_helical_dom_sf"/>
</dbReference>
<dbReference type="InterPro" id="IPR000792">
    <property type="entry name" value="Tscrpt_reg_LuxR_C"/>
</dbReference>
<dbReference type="Gene3D" id="3.30.70.1230">
    <property type="entry name" value="Nucleotide cyclase"/>
    <property type="match status" value="2"/>
</dbReference>
<keyword evidence="3" id="KW-0804">Transcription</keyword>
<protein>
    <submittedName>
        <fullName evidence="6">HTH-type transcriptional regulator</fullName>
    </submittedName>
</protein>
<feature type="domain" description="Guanylate cyclase" evidence="5">
    <location>
        <begin position="11"/>
        <end position="119"/>
    </location>
</feature>
<dbReference type="PROSITE" id="PS50125">
    <property type="entry name" value="GUANYLATE_CYCLASE_2"/>
    <property type="match status" value="1"/>
</dbReference>
<evidence type="ECO:0000259" key="4">
    <source>
        <dbReference type="PROSITE" id="PS50043"/>
    </source>
</evidence>
<dbReference type="AlphaFoldDB" id="A0A7Z7IJL6"/>
<dbReference type="GO" id="GO:0009190">
    <property type="term" value="P:cyclic nucleotide biosynthetic process"/>
    <property type="evidence" value="ECO:0007669"/>
    <property type="project" value="InterPro"/>
</dbReference>
<dbReference type="FunFam" id="1.10.10.10:FF:000553">
    <property type="entry name" value="Transcriptional regulator, LuxR family"/>
    <property type="match status" value="1"/>
</dbReference>
<dbReference type="PRINTS" id="PR00364">
    <property type="entry name" value="DISEASERSIST"/>
</dbReference>
<dbReference type="InterPro" id="IPR036388">
    <property type="entry name" value="WH-like_DNA-bd_sf"/>
</dbReference>
<dbReference type="Gene3D" id="1.10.10.10">
    <property type="entry name" value="Winged helix-like DNA-binding domain superfamily/Winged helix DNA-binding domain"/>
    <property type="match status" value="1"/>
</dbReference>
<evidence type="ECO:0000256" key="2">
    <source>
        <dbReference type="ARBA" id="ARBA00023125"/>
    </source>
</evidence>
<dbReference type="PROSITE" id="PS00622">
    <property type="entry name" value="HTH_LUXR_1"/>
    <property type="match status" value="1"/>
</dbReference>
<dbReference type="InterPro" id="IPR027417">
    <property type="entry name" value="P-loop_NTPase"/>
</dbReference>
<dbReference type="Pfam" id="PF25872">
    <property type="entry name" value="HTH_77"/>
    <property type="match status" value="1"/>
</dbReference>
<keyword evidence="1" id="KW-0805">Transcription regulation</keyword>
<dbReference type="Gene3D" id="1.25.40.10">
    <property type="entry name" value="Tetratricopeptide repeat domain"/>
    <property type="match status" value="1"/>
</dbReference>
<keyword evidence="7" id="KW-1185">Reference proteome</keyword>
<dbReference type="Proteomes" id="UP000554965">
    <property type="component" value="Unassembled WGS sequence"/>
</dbReference>
<dbReference type="SUPFAM" id="SSF46894">
    <property type="entry name" value="C-terminal effector domain of the bipartite response regulators"/>
    <property type="match status" value="1"/>
</dbReference>
<dbReference type="CDD" id="cd07302">
    <property type="entry name" value="CHD"/>
    <property type="match status" value="1"/>
</dbReference>
<dbReference type="InterPro" id="IPR016032">
    <property type="entry name" value="Sig_transdc_resp-reg_C-effctor"/>
</dbReference>
<dbReference type="FunFam" id="3.40.50.300:FF:001702">
    <property type="entry name" value="Transcriptional regulator, LuxR family"/>
    <property type="match status" value="1"/>
</dbReference>
<dbReference type="SUPFAM" id="SSF55073">
    <property type="entry name" value="Nucleotide cyclase"/>
    <property type="match status" value="1"/>
</dbReference>
<dbReference type="PRINTS" id="PR00038">
    <property type="entry name" value="HTHLUXR"/>
</dbReference>
<name>A0A7Z7IJL6_9MYCO</name>
<dbReference type="Pfam" id="PF00196">
    <property type="entry name" value="GerE"/>
    <property type="match status" value="1"/>
</dbReference>
<dbReference type="PANTHER" id="PTHR47691">
    <property type="entry name" value="REGULATOR-RELATED"/>
    <property type="match status" value="1"/>
</dbReference>
<dbReference type="SUPFAM" id="SSF52540">
    <property type="entry name" value="P-loop containing nucleoside triphosphate hydrolases"/>
    <property type="match status" value="1"/>
</dbReference>
<proteinExistence type="predicted"/>
<dbReference type="Gene3D" id="3.40.50.300">
    <property type="entry name" value="P-loop containing nucleotide triphosphate hydrolases"/>
    <property type="match status" value="1"/>
</dbReference>
<comment type="caution">
    <text evidence="6">The sequence shown here is derived from an EMBL/GenBank/DDBJ whole genome shotgun (WGS) entry which is preliminary data.</text>
</comment>
<dbReference type="GO" id="GO:0003677">
    <property type="term" value="F:DNA binding"/>
    <property type="evidence" value="ECO:0007669"/>
    <property type="project" value="UniProtKB-KW"/>
</dbReference>
<dbReference type="InterPro" id="IPR058852">
    <property type="entry name" value="HTH_77"/>
</dbReference>
<dbReference type="PANTHER" id="PTHR47691:SF3">
    <property type="entry name" value="HTH-TYPE TRANSCRIPTIONAL REGULATOR RV0890C-RELATED"/>
    <property type="match status" value="1"/>
</dbReference>
<dbReference type="PROSITE" id="PS50043">
    <property type="entry name" value="HTH_LUXR_2"/>
    <property type="match status" value="1"/>
</dbReference>
<dbReference type="GO" id="GO:0006355">
    <property type="term" value="P:regulation of DNA-templated transcription"/>
    <property type="evidence" value="ECO:0007669"/>
    <property type="project" value="InterPro"/>
</dbReference>
<evidence type="ECO:0000259" key="5">
    <source>
        <dbReference type="PROSITE" id="PS50125"/>
    </source>
</evidence>
<dbReference type="CDD" id="cd06170">
    <property type="entry name" value="LuxR_C_like"/>
    <property type="match status" value="1"/>
</dbReference>
<keyword evidence="2" id="KW-0238">DNA-binding</keyword>
<dbReference type="SMART" id="SM00421">
    <property type="entry name" value="HTH_LUXR"/>
    <property type="match status" value="1"/>
</dbReference>
<gene>
    <name evidence="6" type="ORF">MSIMFB_02232</name>
</gene>
<dbReference type="InterPro" id="IPR002182">
    <property type="entry name" value="NB-ARC"/>
</dbReference>
<dbReference type="InterPro" id="IPR001054">
    <property type="entry name" value="A/G_cyclase"/>
</dbReference>
<dbReference type="Pfam" id="PF00211">
    <property type="entry name" value="Guanylate_cyc"/>
    <property type="match status" value="1"/>
</dbReference>
<sequence>MSVHLPTGTVTLLLGDVEGSTRLWERRAEAMNAAVEQLYEAVSHVTTAHDGVRPVEQGEGVSFVIAFSRASGAVAAALDLQRAQLAPIRLRIGVHTGEVLLRDDGNYAGPTINRAARLRDLAHGGQTLLSGAVEHLVVDDLPDGAWLTNLGTHQLRDLPRPERVVQLCHPDLRLEFPPLTTSNCHVTHGLPVQLTNFVGRCAQITEVRQLATGNRLVTLTGVGGVGKTRLAVQVATQLAGELDGAWYVDLAPIRDPDLVPITVARALGLRDQPGRSTVDVVLRFLSARRALVVLDNCEHLLDATAALVSAVLAACLHMRVLATSREPLRVAGEVNWRVPSLSLSDEAVELFCDRARRVRPDFRLTDANSAAVMELCRSLDGLPLAIELAAARVRALSPAEIVDGLDERFQLLTGGARITTRRQQTLWASVDWSHALLTGPERILFRRLAVFVGCFWLDDAQAVAGGGDIERYQILDELTLLVDKSLVVADDSRGRMCYRLLETVRQYALEKLDESGEVDVVQLRYRDHYVMLAALLEASGYADYAQRIERAETQIDNFRAAFVWSRENSETELALALASSLQPVWLTRGRIREGRAWFDTVLTGDDASQRELAAGVRARALADKALLDIFVDAAAGIDHAQQALAIARDVDDRALLARVLTACGFISVMVRAEVAAPYFAEAIGLARELNDQWRLSQILTFQALEAVSTGFPLVARAAAAEGLELANTVGDQSISLWSRCCLGFAQWMRGDLAAAIEQLGEVVDEAEAADEVMHRASSLHGLAYACAYQGQIRQARAAAETALEATELGEYFAGMGHSALAVAALAAGDVETAHDAGEAAWQNLALAAPHQAAIQRAFNSQIALAAGDLIEARGWCDDAMETTSGRYLVMALITRARIGIAEGDREQAQRDAQNALAHLAKYESYLDLPDVLECLAGLASDTDNHKYAAMLVGAAGATRQRIGLARFVVHEPAYEASVATLRDAMGETDFEAARIEGAALSISEAIDYGQHDLGRHKRPDSGWGALTPAELDVVRLVCEGLSNKDVASRLFVSHRTVQTHLTRVYGKLGITSRVQLAQQAAGRVCGRE</sequence>
<feature type="domain" description="HTH luxR-type" evidence="4">
    <location>
        <begin position="1019"/>
        <end position="1084"/>
    </location>
</feature>
<accession>A0A7Z7IJL6</accession>
<dbReference type="Pfam" id="PF00931">
    <property type="entry name" value="NB-ARC"/>
    <property type="match status" value="1"/>
</dbReference>
<evidence type="ECO:0000256" key="3">
    <source>
        <dbReference type="ARBA" id="ARBA00023163"/>
    </source>
</evidence>
<dbReference type="RefSeq" id="WP_186242728.1">
    <property type="nucleotide sequence ID" value="NZ_OCTY01000002.1"/>
</dbReference>
<evidence type="ECO:0000256" key="1">
    <source>
        <dbReference type="ARBA" id="ARBA00023015"/>
    </source>
</evidence>
<evidence type="ECO:0000313" key="7">
    <source>
        <dbReference type="Proteomes" id="UP000554965"/>
    </source>
</evidence>
<reference evidence="6 7" key="1">
    <citation type="submission" date="2017-10" db="EMBL/GenBank/DDBJ databases">
        <authorList>
            <consortium name="Urmite Genomes"/>
        </authorList>
    </citation>
    <scope>NUCLEOTIDE SEQUENCE [LARGE SCALE GENOMIC DNA]</scope>
    <source>
        <strain evidence="6 7">FB-527</strain>
    </source>
</reference>